<gene>
    <name evidence="11" type="ORF">BCR39DRAFT_522075</name>
</gene>
<evidence type="ECO:0000259" key="10">
    <source>
        <dbReference type="Pfam" id="PF02223"/>
    </source>
</evidence>
<comment type="pathway">
    <text evidence="1">Pyrimidine metabolism; dTTP biosynthesis.</text>
</comment>
<keyword evidence="12" id="KW-1185">Reference proteome</keyword>
<evidence type="ECO:0000256" key="3">
    <source>
        <dbReference type="ARBA" id="ARBA00012980"/>
    </source>
</evidence>
<evidence type="ECO:0000256" key="2">
    <source>
        <dbReference type="ARBA" id="ARBA00009776"/>
    </source>
</evidence>
<dbReference type="FunCoup" id="A0A1Y2BEE4">
    <property type="interactions" value="348"/>
</dbReference>
<comment type="similarity">
    <text evidence="2">Belongs to the thymidylate kinase family.</text>
</comment>
<dbReference type="PANTHER" id="PTHR10344">
    <property type="entry name" value="THYMIDYLATE KINASE"/>
    <property type="match status" value="1"/>
</dbReference>
<dbReference type="AlphaFoldDB" id="A0A1Y2BEE4"/>
<organism evidence="11 12">
    <name type="scientific">Naematelia encephala</name>
    <dbReference type="NCBI Taxonomy" id="71784"/>
    <lineage>
        <taxon>Eukaryota</taxon>
        <taxon>Fungi</taxon>
        <taxon>Dikarya</taxon>
        <taxon>Basidiomycota</taxon>
        <taxon>Agaricomycotina</taxon>
        <taxon>Tremellomycetes</taxon>
        <taxon>Tremellales</taxon>
        <taxon>Naemateliaceae</taxon>
        <taxon>Naematelia</taxon>
    </lineage>
</organism>
<dbReference type="InterPro" id="IPR027417">
    <property type="entry name" value="P-loop_NTPase"/>
</dbReference>
<feature type="domain" description="Thymidylate kinase-like" evidence="10">
    <location>
        <begin position="11"/>
        <end position="194"/>
    </location>
</feature>
<dbReference type="EC" id="2.7.4.9" evidence="3"/>
<keyword evidence="5" id="KW-0808">Transferase</keyword>
<protein>
    <recommendedName>
        <fullName evidence="4">Thymidylate kinase</fullName>
        <ecNumber evidence="3">2.7.4.9</ecNumber>
    </recommendedName>
</protein>
<accession>A0A1Y2BEE4</accession>
<dbReference type="HAMAP" id="MF_00165">
    <property type="entry name" value="Thymidylate_kinase"/>
    <property type="match status" value="1"/>
</dbReference>
<dbReference type="InterPro" id="IPR018094">
    <property type="entry name" value="Thymidylate_kinase"/>
</dbReference>
<evidence type="ECO:0000256" key="7">
    <source>
        <dbReference type="ARBA" id="ARBA00022741"/>
    </source>
</evidence>
<evidence type="ECO:0000256" key="1">
    <source>
        <dbReference type="ARBA" id="ARBA00004992"/>
    </source>
</evidence>
<keyword evidence="6" id="KW-0545">Nucleotide biosynthesis</keyword>
<dbReference type="PANTHER" id="PTHR10344:SF1">
    <property type="entry name" value="THYMIDYLATE KINASE"/>
    <property type="match status" value="1"/>
</dbReference>
<dbReference type="OrthoDB" id="425602at2759"/>
<dbReference type="GO" id="GO:0004798">
    <property type="term" value="F:dTMP kinase activity"/>
    <property type="evidence" value="ECO:0007669"/>
    <property type="project" value="UniProtKB-EC"/>
</dbReference>
<dbReference type="NCBIfam" id="TIGR00041">
    <property type="entry name" value="DTMP_kinase"/>
    <property type="match status" value="1"/>
</dbReference>
<dbReference type="GO" id="GO:0005829">
    <property type="term" value="C:cytosol"/>
    <property type="evidence" value="ECO:0007669"/>
    <property type="project" value="TreeGrafter"/>
</dbReference>
<dbReference type="FunFam" id="3.40.50.300:FF:000679">
    <property type="entry name" value="Thymidylate kinase"/>
    <property type="match status" value="1"/>
</dbReference>
<sequence length="214" mass="23987">MMAPRGAFIVFEGLDRSGKTTQVQRLVQRLEADGRAVRLQKFPDRTTSIGRMIDSYLQTKSDLDDRAIHLLFSANRWECANAIERDLAQGVTVIADRYGFSGIAFSAAKGLPFSFCLQPDTGLPLPDSVIYLTVNPEVAASRAAYGLERYETKDIQTRVRERFDEVANEVQRRHGNIWHTIDASGSVDDVQEKVWAAVTSTLNADFPSMGRLWM</sequence>
<dbReference type="STRING" id="71784.A0A1Y2BEE4"/>
<evidence type="ECO:0000313" key="12">
    <source>
        <dbReference type="Proteomes" id="UP000193986"/>
    </source>
</evidence>
<dbReference type="GO" id="GO:0005634">
    <property type="term" value="C:nucleus"/>
    <property type="evidence" value="ECO:0007669"/>
    <property type="project" value="TreeGrafter"/>
</dbReference>
<comment type="caution">
    <text evidence="11">The sequence shown here is derived from an EMBL/GenBank/DDBJ whole genome shotgun (WGS) entry which is preliminary data.</text>
</comment>
<dbReference type="CDD" id="cd01672">
    <property type="entry name" value="TMPK"/>
    <property type="match status" value="1"/>
</dbReference>
<evidence type="ECO:0000313" key="11">
    <source>
        <dbReference type="EMBL" id="ORY32847.1"/>
    </source>
</evidence>
<dbReference type="InterPro" id="IPR039430">
    <property type="entry name" value="Thymidylate_kin-like_dom"/>
</dbReference>
<evidence type="ECO:0000256" key="9">
    <source>
        <dbReference type="ARBA" id="ARBA00022840"/>
    </source>
</evidence>
<dbReference type="Pfam" id="PF02223">
    <property type="entry name" value="Thymidylate_kin"/>
    <property type="match status" value="1"/>
</dbReference>
<evidence type="ECO:0000256" key="8">
    <source>
        <dbReference type="ARBA" id="ARBA00022777"/>
    </source>
</evidence>
<evidence type="ECO:0000256" key="5">
    <source>
        <dbReference type="ARBA" id="ARBA00022679"/>
    </source>
</evidence>
<dbReference type="GO" id="GO:0004550">
    <property type="term" value="F:nucleoside diphosphate kinase activity"/>
    <property type="evidence" value="ECO:0007669"/>
    <property type="project" value="TreeGrafter"/>
</dbReference>
<evidence type="ECO:0000256" key="6">
    <source>
        <dbReference type="ARBA" id="ARBA00022727"/>
    </source>
</evidence>
<dbReference type="InParanoid" id="A0A1Y2BEE4"/>
<dbReference type="SUPFAM" id="SSF52540">
    <property type="entry name" value="P-loop containing nucleoside triphosphate hydrolases"/>
    <property type="match status" value="1"/>
</dbReference>
<name>A0A1Y2BEE4_9TREE</name>
<keyword evidence="8 11" id="KW-0418">Kinase</keyword>
<dbReference type="Gene3D" id="3.40.50.300">
    <property type="entry name" value="P-loop containing nucleotide triphosphate hydrolases"/>
    <property type="match status" value="1"/>
</dbReference>
<dbReference type="Proteomes" id="UP000193986">
    <property type="component" value="Unassembled WGS sequence"/>
</dbReference>
<keyword evidence="9" id="KW-0067">ATP-binding</keyword>
<keyword evidence="7" id="KW-0547">Nucleotide-binding</keyword>
<evidence type="ECO:0000256" key="4">
    <source>
        <dbReference type="ARBA" id="ARBA00017144"/>
    </source>
</evidence>
<reference evidence="11 12" key="1">
    <citation type="submission" date="2016-07" db="EMBL/GenBank/DDBJ databases">
        <title>Pervasive Adenine N6-methylation of Active Genes in Fungi.</title>
        <authorList>
            <consortium name="DOE Joint Genome Institute"/>
            <person name="Mondo S.J."/>
            <person name="Dannebaum R.O."/>
            <person name="Kuo R.C."/>
            <person name="Labutti K."/>
            <person name="Haridas S."/>
            <person name="Kuo A."/>
            <person name="Salamov A."/>
            <person name="Ahrendt S.R."/>
            <person name="Lipzen A."/>
            <person name="Sullivan W."/>
            <person name="Andreopoulos W.B."/>
            <person name="Clum A."/>
            <person name="Lindquist E."/>
            <person name="Daum C."/>
            <person name="Ramamoorthy G.K."/>
            <person name="Gryganskyi A."/>
            <person name="Culley D."/>
            <person name="Magnuson J.K."/>
            <person name="James T.Y."/>
            <person name="O'Malley M.A."/>
            <person name="Stajich J.E."/>
            <person name="Spatafora J.W."/>
            <person name="Visel A."/>
            <person name="Grigoriev I.V."/>
        </authorList>
    </citation>
    <scope>NUCLEOTIDE SEQUENCE [LARGE SCALE GENOMIC DNA]</scope>
    <source>
        <strain evidence="11 12">68-887.2</strain>
    </source>
</reference>
<proteinExistence type="inferred from homology"/>
<dbReference type="EMBL" id="MCFC01000008">
    <property type="protein sequence ID" value="ORY32847.1"/>
    <property type="molecule type" value="Genomic_DNA"/>
</dbReference>
<dbReference type="GO" id="GO:0006235">
    <property type="term" value="P:dTTP biosynthetic process"/>
    <property type="evidence" value="ECO:0007669"/>
    <property type="project" value="TreeGrafter"/>
</dbReference>
<dbReference type="GO" id="GO:0005524">
    <property type="term" value="F:ATP binding"/>
    <property type="evidence" value="ECO:0007669"/>
    <property type="project" value="UniProtKB-KW"/>
</dbReference>
<dbReference type="GO" id="GO:0006227">
    <property type="term" value="P:dUDP biosynthetic process"/>
    <property type="evidence" value="ECO:0007669"/>
    <property type="project" value="TreeGrafter"/>
</dbReference>
<dbReference type="GO" id="GO:0006233">
    <property type="term" value="P:dTDP biosynthetic process"/>
    <property type="evidence" value="ECO:0007669"/>
    <property type="project" value="InterPro"/>
</dbReference>